<dbReference type="SUPFAM" id="SSF46689">
    <property type="entry name" value="Homeodomain-like"/>
    <property type="match status" value="1"/>
</dbReference>
<gene>
    <name evidence="7" type="ORF">SAMN05216602_2595</name>
</gene>
<dbReference type="InterPro" id="IPR035418">
    <property type="entry name" value="AraC-bd_2"/>
</dbReference>
<name>A0A1I3KMN5_9GAMM</name>
<keyword evidence="4" id="KW-0804">Transcription</keyword>
<evidence type="ECO:0000313" key="8">
    <source>
        <dbReference type="Proteomes" id="UP000183018"/>
    </source>
</evidence>
<keyword evidence="2" id="KW-0805">Transcription regulation</keyword>
<dbReference type="Gene3D" id="1.10.10.60">
    <property type="entry name" value="Homeodomain-like"/>
    <property type="match status" value="1"/>
</dbReference>
<dbReference type="InterPro" id="IPR009057">
    <property type="entry name" value="Homeodomain-like_sf"/>
</dbReference>
<sequence length="336" mass="38157">MSLKSEFHLRDIHADHSDLAGARSWMSAICGPHQLKASRPGRIQFRHSANVLKSMSTTLGIIEYGTDVTVDIADVDSFNSYSISLPLCGEQELARGGERLHSDSQYGVIVAPNESQELSIAGNCRKLQVVISRTAMNKTLEEMLQRPMHQPLRFLPGMDAVNGDAASWWRTAKHFIEEMERGELYGQLMFSRDVESALVKGLILAQPNNYSELLRETLGARMPHYLVRARAYIQSHAREELRLEDVERASGVSRFKLFEGFRKHFGLSPMAYLKKYRLTAVRQEILEGRGLCNISVIAMEWGFSHLGRFACEYRKLFDETPSMTLQRAEAHRSRSH</sequence>
<dbReference type="GO" id="GO:0005737">
    <property type="term" value="C:cytoplasm"/>
    <property type="evidence" value="ECO:0007669"/>
    <property type="project" value="UniProtKB-SubCell"/>
</dbReference>
<evidence type="ECO:0000256" key="2">
    <source>
        <dbReference type="ARBA" id="ARBA00023015"/>
    </source>
</evidence>
<dbReference type="GO" id="GO:0043565">
    <property type="term" value="F:sequence-specific DNA binding"/>
    <property type="evidence" value="ECO:0007669"/>
    <property type="project" value="InterPro"/>
</dbReference>
<dbReference type="STRING" id="289370.SAMN05216602_2595"/>
<accession>A0A1I3KMN5</accession>
<comment type="subcellular location">
    <subcellularLocation>
        <location evidence="1">Cytoplasm</location>
    </subcellularLocation>
</comment>
<proteinExistence type="predicted"/>
<dbReference type="PANTHER" id="PTHR46796:SF12">
    <property type="entry name" value="HTH-TYPE DNA-BINDING TRANSCRIPTIONAL ACTIVATOR EUTR"/>
    <property type="match status" value="1"/>
</dbReference>
<dbReference type="PANTHER" id="PTHR46796">
    <property type="entry name" value="HTH-TYPE TRANSCRIPTIONAL ACTIVATOR RHAS-RELATED"/>
    <property type="match status" value="1"/>
</dbReference>
<dbReference type="EMBL" id="FORC01000002">
    <property type="protein sequence ID" value="SFI73644.1"/>
    <property type="molecule type" value="Genomic_DNA"/>
</dbReference>
<evidence type="ECO:0000256" key="5">
    <source>
        <dbReference type="ARBA" id="ARBA00037345"/>
    </source>
</evidence>
<dbReference type="InterPro" id="IPR018062">
    <property type="entry name" value="HTH_AraC-typ_CS"/>
</dbReference>
<protein>
    <submittedName>
        <fullName evidence="7">Transcriptional regulator, AraC family</fullName>
    </submittedName>
</protein>
<dbReference type="PROSITE" id="PS00041">
    <property type="entry name" value="HTH_ARAC_FAMILY_1"/>
    <property type="match status" value="1"/>
</dbReference>
<evidence type="ECO:0000313" key="7">
    <source>
        <dbReference type="EMBL" id="SFI73644.1"/>
    </source>
</evidence>
<evidence type="ECO:0000256" key="3">
    <source>
        <dbReference type="ARBA" id="ARBA00023125"/>
    </source>
</evidence>
<comment type="function">
    <text evidence="5">Regulatory protein of the TOL plasmid xyl operons. XylS activates the xylXYZLTEGFJQKIH operon required for the degradation of toluene, m-xylene and p-xylene.</text>
</comment>
<dbReference type="SMART" id="SM00342">
    <property type="entry name" value="HTH_ARAC"/>
    <property type="match status" value="1"/>
</dbReference>
<dbReference type="PROSITE" id="PS01124">
    <property type="entry name" value="HTH_ARAC_FAMILY_2"/>
    <property type="match status" value="1"/>
</dbReference>
<dbReference type="GO" id="GO:0009893">
    <property type="term" value="P:positive regulation of metabolic process"/>
    <property type="evidence" value="ECO:0007669"/>
    <property type="project" value="UniProtKB-ARBA"/>
</dbReference>
<dbReference type="RefSeq" id="WP_074884234.1">
    <property type="nucleotide sequence ID" value="NZ_FORC01000002.1"/>
</dbReference>
<reference evidence="8" key="1">
    <citation type="submission" date="2016-10" db="EMBL/GenBank/DDBJ databases">
        <authorList>
            <person name="Varghese N."/>
            <person name="Submissions S."/>
        </authorList>
    </citation>
    <scope>NUCLEOTIDE SEQUENCE [LARGE SCALE GENOMIC DNA]</scope>
    <source>
        <strain evidence="8">LMG 22563</strain>
    </source>
</reference>
<organism evidence="7 8">
    <name type="scientific">Phytopseudomonas argentinensis</name>
    <dbReference type="NCBI Taxonomy" id="289370"/>
    <lineage>
        <taxon>Bacteria</taxon>
        <taxon>Pseudomonadati</taxon>
        <taxon>Pseudomonadota</taxon>
        <taxon>Gammaproteobacteria</taxon>
        <taxon>Pseudomonadales</taxon>
        <taxon>Pseudomonadaceae</taxon>
        <taxon>Phytopseudomonas</taxon>
    </lineage>
</organism>
<dbReference type="Proteomes" id="UP000183018">
    <property type="component" value="Unassembled WGS sequence"/>
</dbReference>
<evidence type="ECO:0000256" key="4">
    <source>
        <dbReference type="ARBA" id="ARBA00023163"/>
    </source>
</evidence>
<dbReference type="AlphaFoldDB" id="A0A1I3KMN5"/>
<dbReference type="Pfam" id="PF12833">
    <property type="entry name" value="HTH_18"/>
    <property type="match status" value="1"/>
</dbReference>
<dbReference type="InterPro" id="IPR018060">
    <property type="entry name" value="HTH_AraC"/>
</dbReference>
<feature type="domain" description="HTH araC/xylS-type" evidence="6">
    <location>
        <begin position="227"/>
        <end position="327"/>
    </location>
</feature>
<dbReference type="InterPro" id="IPR050204">
    <property type="entry name" value="AraC_XylS_family_regulators"/>
</dbReference>
<dbReference type="GO" id="GO:0003700">
    <property type="term" value="F:DNA-binding transcription factor activity"/>
    <property type="evidence" value="ECO:0007669"/>
    <property type="project" value="InterPro"/>
</dbReference>
<evidence type="ECO:0000259" key="6">
    <source>
        <dbReference type="PROSITE" id="PS01124"/>
    </source>
</evidence>
<dbReference type="OrthoDB" id="6003540at2"/>
<keyword evidence="8" id="KW-1185">Reference proteome</keyword>
<keyword evidence="3" id="KW-0238">DNA-binding</keyword>
<evidence type="ECO:0000256" key="1">
    <source>
        <dbReference type="ARBA" id="ARBA00004496"/>
    </source>
</evidence>
<dbReference type="Pfam" id="PF14525">
    <property type="entry name" value="AraC_binding_2"/>
    <property type="match status" value="1"/>
</dbReference>